<evidence type="ECO:0000256" key="3">
    <source>
        <dbReference type="ARBA" id="ARBA00022692"/>
    </source>
</evidence>
<feature type="transmembrane region" description="Helical" evidence="6">
    <location>
        <begin position="7"/>
        <end position="29"/>
    </location>
</feature>
<feature type="domain" description="MacB-like periplasmic core" evidence="8">
    <location>
        <begin position="421"/>
        <end position="610"/>
    </location>
</feature>
<evidence type="ECO:0000256" key="1">
    <source>
        <dbReference type="ARBA" id="ARBA00004651"/>
    </source>
</evidence>
<dbReference type="InterPro" id="IPR025857">
    <property type="entry name" value="MacB_PCD"/>
</dbReference>
<feature type="transmembrane region" description="Helical" evidence="6">
    <location>
        <begin position="700"/>
        <end position="727"/>
    </location>
</feature>
<evidence type="ECO:0000313" key="9">
    <source>
        <dbReference type="EMBL" id="MBL0739806.1"/>
    </source>
</evidence>
<evidence type="ECO:0000256" key="4">
    <source>
        <dbReference type="ARBA" id="ARBA00022989"/>
    </source>
</evidence>
<evidence type="ECO:0000256" key="2">
    <source>
        <dbReference type="ARBA" id="ARBA00022475"/>
    </source>
</evidence>
<feature type="transmembrane region" description="Helical" evidence="6">
    <location>
        <begin position="747"/>
        <end position="769"/>
    </location>
</feature>
<evidence type="ECO:0000313" key="10">
    <source>
        <dbReference type="Proteomes" id="UP000613030"/>
    </source>
</evidence>
<dbReference type="Pfam" id="PF02687">
    <property type="entry name" value="FtsX"/>
    <property type="match status" value="2"/>
</dbReference>
<keyword evidence="4 6" id="KW-1133">Transmembrane helix</keyword>
<dbReference type="InterPro" id="IPR050250">
    <property type="entry name" value="Macrolide_Exporter_MacB"/>
</dbReference>
<keyword evidence="10" id="KW-1185">Reference proteome</keyword>
<dbReference type="PROSITE" id="PS51257">
    <property type="entry name" value="PROKAR_LIPOPROTEIN"/>
    <property type="match status" value="1"/>
</dbReference>
<keyword evidence="5 6" id="KW-0472">Membrane</keyword>
<evidence type="ECO:0000256" key="6">
    <source>
        <dbReference type="SAM" id="Phobius"/>
    </source>
</evidence>
<dbReference type="Pfam" id="PF12704">
    <property type="entry name" value="MacB_PCD"/>
    <property type="match status" value="2"/>
</dbReference>
<dbReference type="EMBL" id="JAERRB010000001">
    <property type="protein sequence ID" value="MBL0739806.1"/>
    <property type="molecule type" value="Genomic_DNA"/>
</dbReference>
<feature type="transmembrane region" description="Helical" evidence="6">
    <location>
        <begin position="275"/>
        <end position="303"/>
    </location>
</feature>
<dbReference type="InterPro" id="IPR003838">
    <property type="entry name" value="ABC3_permease_C"/>
</dbReference>
<keyword evidence="2" id="KW-1003">Cell membrane</keyword>
<gene>
    <name evidence="9" type="ORF">JI741_01190</name>
</gene>
<feature type="domain" description="ABC3 transporter permease C-terminal" evidence="7">
    <location>
        <begin position="662"/>
        <end position="775"/>
    </location>
</feature>
<dbReference type="PANTHER" id="PTHR30572:SF18">
    <property type="entry name" value="ABC-TYPE MACROLIDE FAMILY EXPORT SYSTEM PERMEASE COMPONENT 2"/>
    <property type="match status" value="1"/>
</dbReference>
<feature type="domain" description="ABC3 transporter permease C-terminal" evidence="7">
    <location>
        <begin position="283"/>
        <end position="400"/>
    </location>
</feature>
<dbReference type="RefSeq" id="WP_202006774.1">
    <property type="nucleotide sequence ID" value="NZ_JAERRB010000001.1"/>
</dbReference>
<feature type="transmembrane region" description="Helical" evidence="6">
    <location>
        <begin position="374"/>
        <end position="396"/>
    </location>
</feature>
<sequence>MMKNQVFIIINVLGMGIAISCCIVSYFAYEYDSTFDASHENGKTIYRVSAVRKFENTLTPYGYAPLPLREVVDKNMKEINQSSRYAGSGSTFKRNDDLFAANLSYVDPAFFNMFTFRFIAGTASDLKDKANVFVSEEMAIRLFHSAGEALGKTITQVYGKNLKEVRIAGVFEEPPKNSSFYKKEGSAYMPFDNHKDEYTEVREDDWRKECTLFVQFDNPARVSHVHQQLQRYKANNNAVRSDFQVEEYTLDVFATMADHDRALDVQANTWPAPPLAAIVGSAIMSVFILLIACFNLTNTAIAIASRRLKEIGMRKIMGSLRWQLIVQFIGETTCICFLALIVGVGMADLLVEGWNIMTANNIHLTPHYFDDPSFLIFLACMILFTGILAGSYPAFYISKFRPVSILKGKLKLGGTNYFTRTLLGLQFAISLITIVSAIGLLQNARYQQQYDLGFDVRGSIIAWVNDEHEFNAYRNALQQNPEVLSVAGAQSGIFSNRAHEPVKHASLHVDVDIIEVGDNYLKTMDIKLVAGRDFVKDSETDRRESVIVTQKMADLFGWKSPLGKEIVWHDSLKLYVVGVVKDVYTQGLWREMEPMMIRYVLPERYSQIVVSTSMDHVTSVNAFMNTQWNALFPNRLYNGYRLSSVLQQASALNMSIVYGYSFLGALAMLLSATGLYTLVSLNLIKRMKEMGIRKIVGASVGSIMCTVNMEFIIVLSVASVVGAWAGFTWCNTIMGTIWKYYQGVNGLTFLVSIGILFAVALVTIGYKVFDVATMNPVKSLRDE</sequence>
<evidence type="ECO:0000259" key="8">
    <source>
        <dbReference type="Pfam" id="PF12704"/>
    </source>
</evidence>
<dbReference type="PANTHER" id="PTHR30572">
    <property type="entry name" value="MEMBRANE COMPONENT OF TRANSPORTER-RELATED"/>
    <property type="match status" value="1"/>
</dbReference>
<proteinExistence type="predicted"/>
<feature type="transmembrane region" description="Helical" evidence="6">
    <location>
        <begin position="657"/>
        <end position="679"/>
    </location>
</feature>
<feature type="transmembrane region" description="Helical" evidence="6">
    <location>
        <begin position="324"/>
        <end position="347"/>
    </location>
</feature>
<protein>
    <submittedName>
        <fullName evidence="9">ABC transporter permease</fullName>
    </submittedName>
</protein>
<feature type="domain" description="MacB-like periplasmic core" evidence="8">
    <location>
        <begin position="9"/>
        <end position="231"/>
    </location>
</feature>
<reference evidence="9 10" key="1">
    <citation type="submission" date="2021-01" db="EMBL/GenBank/DDBJ databases">
        <title>Chryseolinea sp. Jin1 Genome sequencing and assembly.</title>
        <authorList>
            <person name="Kim I."/>
        </authorList>
    </citation>
    <scope>NUCLEOTIDE SEQUENCE [LARGE SCALE GENOMIC DNA]</scope>
    <source>
        <strain evidence="9 10">Jin1</strain>
    </source>
</reference>
<comment type="caution">
    <text evidence="9">The sequence shown here is derived from an EMBL/GenBank/DDBJ whole genome shotgun (WGS) entry which is preliminary data.</text>
</comment>
<evidence type="ECO:0000256" key="5">
    <source>
        <dbReference type="ARBA" id="ARBA00023136"/>
    </source>
</evidence>
<name>A0ABS1KNI8_9BACT</name>
<evidence type="ECO:0000259" key="7">
    <source>
        <dbReference type="Pfam" id="PF02687"/>
    </source>
</evidence>
<dbReference type="Proteomes" id="UP000613030">
    <property type="component" value="Unassembled WGS sequence"/>
</dbReference>
<feature type="transmembrane region" description="Helical" evidence="6">
    <location>
        <begin position="417"/>
        <end position="441"/>
    </location>
</feature>
<accession>A0ABS1KNI8</accession>
<comment type="subcellular location">
    <subcellularLocation>
        <location evidence="1">Cell membrane</location>
        <topology evidence="1">Multi-pass membrane protein</topology>
    </subcellularLocation>
</comment>
<keyword evidence="3 6" id="KW-0812">Transmembrane</keyword>
<organism evidence="9 10">
    <name type="scientific">Chryseolinea lacunae</name>
    <dbReference type="NCBI Taxonomy" id="2801331"/>
    <lineage>
        <taxon>Bacteria</taxon>
        <taxon>Pseudomonadati</taxon>
        <taxon>Bacteroidota</taxon>
        <taxon>Cytophagia</taxon>
        <taxon>Cytophagales</taxon>
        <taxon>Fulvivirgaceae</taxon>
        <taxon>Chryseolinea</taxon>
    </lineage>
</organism>